<comment type="caution">
    <text evidence="8">The sequence shown here is derived from an EMBL/GenBank/DDBJ whole genome shotgun (WGS) entry which is preliminary data.</text>
</comment>
<dbReference type="PROSITE" id="PS51755">
    <property type="entry name" value="OMPR_PHOB"/>
    <property type="match status" value="1"/>
</dbReference>
<dbReference type="Pfam" id="PF00486">
    <property type="entry name" value="Trans_reg_C"/>
    <property type="match status" value="1"/>
</dbReference>
<feature type="domain" description="Response regulatory" evidence="6">
    <location>
        <begin position="15"/>
        <end position="130"/>
    </location>
</feature>
<feature type="DNA-binding region" description="OmpR/PhoB-type" evidence="5">
    <location>
        <begin position="140"/>
        <end position="239"/>
    </location>
</feature>
<dbReference type="SUPFAM" id="SSF52172">
    <property type="entry name" value="CheY-like"/>
    <property type="match status" value="1"/>
</dbReference>
<evidence type="ECO:0000313" key="9">
    <source>
        <dbReference type="Proteomes" id="UP000628442"/>
    </source>
</evidence>
<evidence type="ECO:0000259" key="7">
    <source>
        <dbReference type="PROSITE" id="PS51755"/>
    </source>
</evidence>
<evidence type="ECO:0000256" key="1">
    <source>
        <dbReference type="ARBA" id="ARBA00022553"/>
    </source>
</evidence>
<evidence type="ECO:0000256" key="4">
    <source>
        <dbReference type="PROSITE-ProRule" id="PRU00169"/>
    </source>
</evidence>
<dbReference type="InterPro" id="IPR001867">
    <property type="entry name" value="OmpR/PhoB-type_DNA-bd"/>
</dbReference>
<dbReference type="GO" id="GO:0032993">
    <property type="term" value="C:protein-DNA complex"/>
    <property type="evidence" value="ECO:0007669"/>
    <property type="project" value="TreeGrafter"/>
</dbReference>
<dbReference type="GO" id="GO:0000156">
    <property type="term" value="F:phosphorelay response regulator activity"/>
    <property type="evidence" value="ECO:0007669"/>
    <property type="project" value="TreeGrafter"/>
</dbReference>
<evidence type="ECO:0000313" key="8">
    <source>
        <dbReference type="EMBL" id="GGY25851.1"/>
    </source>
</evidence>
<reference evidence="8" key="1">
    <citation type="journal article" date="2014" name="Int. J. Syst. Evol. Microbiol.">
        <title>Complete genome sequence of Corynebacterium casei LMG S-19264T (=DSM 44701T), isolated from a smear-ripened cheese.</title>
        <authorList>
            <consortium name="US DOE Joint Genome Institute (JGI-PGF)"/>
            <person name="Walter F."/>
            <person name="Albersmeier A."/>
            <person name="Kalinowski J."/>
            <person name="Ruckert C."/>
        </authorList>
    </citation>
    <scope>NUCLEOTIDE SEQUENCE</scope>
    <source>
        <strain evidence="8">KCTC 12343</strain>
    </source>
</reference>
<dbReference type="GO" id="GO:0005829">
    <property type="term" value="C:cytosol"/>
    <property type="evidence" value="ECO:0007669"/>
    <property type="project" value="TreeGrafter"/>
</dbReference>
<dbReference type="GO" id="GO:0006355">
    <property type="term" value="P:regulation of DNA-templated transcription"/>
    <property type="evidence" value="ECO:0007669"/>
    <property type="project" value="InterPro"/>
</dbReference>
<organism evidence="8 9">
    <name type="scientific">Pseudoduganella albidiflava</name>
    <dbReference type="NCBI Taxonomy" id="321983"/>
    <lineage>
        <taxon>Bacteria</taxon>
        <taxon>Pseudomonadati</taxon>
        <taxon>Pseudomonadota</taxon>
        <taxon>Betaproteobacteria</taxon>
        <taxon>Burkholderiales</taxon>
        <taxon>Oxalobacteraceae</taxon>
        <taxon>Telluria group</taxon>
        <taxon>Pseudoduganella</taxon>
    </lineage>
</organism>
<name>A0AA88C3T3_9BURK</name>
<accession>A0AA88C3T3</accession>
<dbReference type="InterPro" id="IPR016032">
    <property type="entry name" value="Sig_transdc_resp-reg_C-effctor"/>
</dbReference>
<dbReference type="Proteomes" id="UP000628442">
    <property type="component" value="Unassembled WGS sequence"/>
</dbReference>
<dbReference type="Gene3D" id="3.40.50.2300">
    <property type="match status" value="1"/>
</dbReference>
<dbReference type="EMBL" id="BMWV01000001">
    <property type="protein sequence ID" value="GGY25851.1"/>
    <property type="molecule type" value="Genomic_DNA"/>
</dbReference>
<dbReference type="PROSITE" id="PS50110">
    <property type="entry name" value="RESPONSE_REGULATORY"/>
    <property type="match status" value="1"/>
</dbReference>
<evidence type="ECO:0000256" key="5">
    <source>
        <dbReference type="PROSITE-ProRule" id="PRU01091"/>
    </source>
</evidence>
<feature type="domain" description="OmpR/PhoB-type" evidence="7">
    <location>
        <begin position="140"/>
        <end position="239"/>
    </location>
</feature>
<dbReference type="PANTHER" id="PTHR48111:SF40">
    <property type="entry name" value="PHOSPHATE REGULON TRANSCRIPTIONAL REGULATORY PROTEIN PHOB"/>
    <property type="match status" value="1"/>
</dbReference>
<dbReference type="PANTHER" id="PTHR48111">
    <property type="entry name" value="REGULATOR OF RPOS"/>
    <property type="match status" value="1"/>
</dbReference>
<dbReference type="Gene3D" id="1.10.10.10">
    <property type="entry name" value="Winged helix-like DNA-binding domain superfamily/Winged helix DNA-binding domain"/>
    <property type="match status" value="1"/>
</dbReference>
<dbReference type="InterPro" id="IPR001789">
    <property type="entry name" value="Sig_transdc_resp-reg_receiver"/>
</dbReference>
<protein>
    <submittedName>
        <fullName evidence="8">DNA-binding response regulator</fullName>
    </submittedName>
</protein>
<dbReference type="GO" id="GO:0000976">
    <property type="term" value="F:transcription cis-regulatory region binding"/>
    <property type="evidence" value="ECO:0007669"/>
    <property type="project" value="TreeGrafter"/>
</dbReference>
<gene>
    <name evidence="8" type="ORF">GCM10007387_04570</name>
</gene>
<dbReference type="Gene3D" id="6.10.250.690">
    <property type="match status" value="1"/>
</dbReference>
<dbReference type="CDD" id="cd17574">
    <property type="entry name" value="REC_OmpR"/>
    <property type="match status" value="1"/>
</dbReference>
<dbReference type="InterPro" id="IPR011006">
    <property type="entry name" value="CheY-like_superfamily"/>
</dbReference>
<proteinExistence type="predicted"/>
<dbReference type="InterPro" id="IPR039420">
    <property type="entry name" value="WalR-like"/>
</dbReference>
<dbReference type="SMART" id="SM00862">
    <property type="entry name" value="Trans_reg_C"/>
    <property type="match status" value="1"/>
</dbReference>
<dbReference type="AlphaFoldDB" id="A0AA88C3T3"/>
<evidence type="ECO:0000256" key="2">
    <source>
        <dbReference type="ARBA" id="ARBA00023012"/>
    </source>
</evidence>
<dbReference type="SMART" id="SM00448">
    <property type="entry name" value="REC"/>
    <property type="match status" value="1"/>
</dbReference>
<evidence type="ECO:0000256" key="3">
    <source>
        <dbReference type="ARBA" id="ARBA00023125"/>
    </source>
</evidence>
<dbReference type="CDD" id="cd00383">
    <property type="entry name" value="trans_reg_C"/>
    <property type="match status" value="1"/>
</dbReference>
<keyword evidence="3 5" id="KW-0238">DNA-binding</keyword>
<keyword evidence="1 4" id="KW-0597">Phosphoprotein</keyword>
<reference evidence="8" key="2">
    <citation type="submission" date="2022-12" db="EMBL/GenBank/DDBJ databases">
        <authorList>
            <person name="Sun Q."/>
            <person name="Kim S."/>
        </authorList>
    </citation>
    <scope>NUCLEOTIDE SEQUENCE</scope>
    <source>
        <strain evidence="8">KCTC 12343</strain>
    </source>
</reference>
<evidence type="ECO:0000259" key="6">
    <source>
        <dbReference type="PROSITE" id="PS50110"/>
    </source>
</evidence>
<sequence length="242" mass="27628">MTKPYPRSLTTDKMRIVVLDNDRSQTELISQVLTSAGHVCHAFQTGKELLGQLRKDSYDMLIFDWQVADMGGAELMRKAREKLNDGAPVMFLTTSSGEDDIVSGLDAGADDYMIKPLRRSEMVARVQALLRRAFPAQNGAEQLTFGQYVFETRPGRLLMDGHVLDVTHKEFYLALLFFRNIGRPLSRAYIHEAVWIRETEVPSRTMDTHVSRVRNKLQLKPENGFRLVPVYSYGYRLEKLGN</sequence>
<dbReference type="InterPro" id="IPR036388">
    <property type="entry name" value="WH-like_DNA-bd_sf"/>
</dbReference>
<dbReference type="Pfam" id="PF00072">
    <property type="entry name" value="Response_reg"/>
    <property type="match status" value="1"/>
</dbReference>
<keyword evidence="2" id="KW-0902">Two-component regulatory system</keyword>
<dbReference type="SUPFAM" id="SSF46894">
    <property type="entry name" value="C-terminal effector domain of the bipartite response regulators"/>
    <property type="match status" value="1"/>
</dbReference>
<feature type="modified residue" description="4-aspartylphosphate" evidence="4">
    <location>
        <position position="64"/>
    </location>
</feature>